<evidence type="ECO:0000313" key="10">
    <source>
        <dbReference type="EMBL" id="AUW31214.1"/>
    </source>
</evidence>
<keyword evidence="3 6" id="KW-0349">Heme</keyword>
<evidence type="ECO:0000256" key="7">
    <source>
        <dbReference type="RuleBase" id="RU000461"/>
    </source>
</evidence>
<sequence length="509" mass="57198">MVGGSITRQTASVALASPLLIVAVCFVLVLLVLLGRAFYNVYLHPLRAYPGPKLWAATSFFWIYYRVTGQLVWKSVELHRNYGNVVRVAPDHLSYTTETAWKTIYGHRSVELQKNVLAGFSRPGLKDVHGILSADRANHTRLRRVLAPAFSEKAVKEQDNCVMKYVNLLIQKLATRSVEGPVDMNQYFTWTTIDLIGDMMFGQPEGALEREYEGSWVNYLIGAIQSQVWLQALDSYGLGQWQKYFLPKAKANAVLDNFRITSTKIDRRLANSTNDHNDVFSYILPPDDEKGMSVMEMKLNSAIIIGAGTGTTTTWLSTIVHNLTCNPDAYQKLASEIRHAFANGDEITSESVTQLSYLAAVLQESLRMHSPSPSSLGRFVPDGGDVIDGRFVPAGITVGVHQHAAYHLASNFHRPDDFCPERWLPSARDENSPFAGDRLGVVQPFSYGPRTCLGIKLTHAETRIIVAKLFWHFDLELLPEFKDWQTSQKGTVAWHRTPLKCRLTLIRRD</sequence>
<dbReference type="EMBL" id="KX264250">
    <property type="protein sequence ID" value="ANM86352.1"/>
    <property type="molecule type" value="Genomic_DNA"/>
</dbReference>
<dbReference type="EMBL" id="MG777498">
    <property type="protein sequence ID" value="AUW31214.1"/>
    <property type="molecule type" value="Genomic_DNA"/>
</dbReference>
<feature type="binding site" description="axial binding residue" evidence="6">
    <location>
        <position position="452"/>
    </location>
    <ligand>
        <name>heme</name>
        <dbReference type="ChEBI" id="CHEBI:30413"/>
    </ligand>
    <ligandPart>
        <name>Fe</name>
        <dbReference type="ChEBI" id="CHEBI:18248"/>
    </ligandPart>
</feature>
<evidence type="ECO:0000313" key="9">
    <source>
        <dbReference type="EMBL" id="ANM86352.1"/>
    </source>
</evidence>
<keyword evidence="8" id="KW-0472">Membrane</keyword>
<dbReference type="AlphaFoldDB" id="A0A1Z1CDZ5"/>
<comment type="similarity">
    <text evidence="2 7">Belongs to the cytochrome P450 family.</text>
</comment>
<keyword evidence="7" id="KW-0503">Monooxygenase</keyword>
<evidence type="ECO:0000256" key="4">
    <source>
        <dbReference type="ARBA" id="ARBA00022723"/>
    </source>
</evidence>
<dbReference type="GO" id="GO:0016705">
    <property type="term" value="F:oxidoreductase activity, acting on paired donors, with incorporation or reduction of molecular oxygen"/>
    <property type="evidence" value="ECO:0007669"/>
    <property type="project" value="InterPro"/>
</dbReference>
<evidence type="ECO:0000256" key="3">
    <source>
        <dbReference type="ARBA" id="ARBA00022617"/>
    </source>
</evidence>
<feature type="transmembrane region" description="Helical" evidence="8">
    <location>
        <begin position="12"/>
        <end position="34"/>
    </location>
</feature>
<dbReference type="InterPro" id="IPR050121">
    <property type="entry name" value="Cytochrome_P450_monoxygenase"/>
</dbReference>
<dbReference type="PROSITE" id="PS00086">
    <property type="entry name" value="CYTOCHROME_P450"/>
    <property type="match status" value="1"/>
</dbReference>
<name>A0A1Z1CDZ5_CLAUC</name>
<dbReference type="SUPFAM" id="SSF48264">
    <property type="entry name" value="Cytochrome P450"/>
    <property type="match status" value="1"/>
</dbReference>
<keyword evidence="4 6" id="KW-0479">Metal-binding</keyword>
<keyword evidence="8" id="KW-1133">Transmembrane helix</keyword>
<protein>
    <submittedName>
        <fullName evidence="9">Putative cytochrome p450</fullName>
    </submittedName>
</protein>
<dbReference type="GO" id="GO:0004497">
    <property type="term" value="F:monooxygenase activity"/>
    <property type="evidence" value="ECO:0007669"/>
    <property type="project" value="UniProtKB-KW"/>
</dbReference>
<dbReference type="InterPro" id="IPR002401">
    <property type="entry name" value="Cyt_P450_E_grp-I"/>
</dbReference>
<keyword evidence="8" id="KW-0812">Transmembrane</keyword>
<evidence type="ECO:0000256" key="6">
    <source>
        <dbReference type="PIRSR" id="PIRSR602401-1"/>
    </source>
</evidence>
<dbReference type="InterPro" id="IPR017972">
    <property type="entry name" value="Cyt_P450_CS"/>
</dbReference>
<accession>A0A1Z1CDZ5</accession>
<evidence type="ECO:0000256" key="5">
    <source>
        <dbReference type="ARBA" id="ARBA00023004"/>
    </source>
</evidence>
<proteinExistence type="inferred from homology"/>
<comment type="cofactor">
    <cofactor evidence="1 6">
        <name>heme</name>
        <dbReference type="ChEBI" id="CHEBI:30413"/>
    </cofactor>
</comment>
<organism evidence="9">
    <name type="scientific">Cladonia uncialis subsp. uncialis</name>
    <dbReference type="NCBI Taxonomy" id="180999"/>
    <lineage>
        <taxon>Eukaryota</taxon>
        <taxon>Fungi</taxon>
        <taxon>Dikarya</taxon>
        <taxon>Ascomycota</taxon>
        <taxon>Pezizomycotina</taxon>
        <taxon>Lecanoromycetes</taxon>
        <taxon>OSLEUM clade</taxon>
        <taxon>Lecanoromycetidae</taxon>
        <taxon>Lecanorales</taxon>
        <taxon>Lecanorineae</taxon>
        <taxon>Cladoniaceae</taxon>
        <taxon>Cladonia</taxon>
    </lineage>
</organism>
<reference evidence="10" key="2">
    <citation type="submission" date="2017-12" db="EMBL/GenBank/DDBJ databases">
        <title>Genome Sequencing Reveals a Rich Biosynthetic Potential.</title>
        <authorList>
            <person name="Bertrand R.L."/>
            <person name="Abdel-Hameed M.E."/>
            <person name="Sorensen J.L."/>
        </authorList>
    </citation>
    <scope>NUCLEOTIDE SEQUENCE</scope>
</reference>
<dbReference type="PRINTS" id="PR00385">
    <property type="entry name" value="P450"/>
</dbReference>
<keyword evidence="5 6" id="KW-0408">Iron</keyword>
<dbReference type="CDD" id="cd11058">
    <property type="entry name" value="CYP60B-like"/>
    <property type="match status" value="1"/>
</dbReference>
<keyword evidence="7" id="KW-0560">Oxidoreductase</keyword>
<evidence type="ECO:0000256" key="2">
    <source>
        <dbReference type="ARBA" id="ARBA00010617"/>
    </source>
</evidence>
<dbReference type="GO" id="GO:0020037">
    <property type="term" value="F:heme binding"/>
    <property type="evidence" value="ECO:0007669"/>
    <property type="project" value="InterPro"/>
</dbReference>
<evidence type="ECO:0000256" key="1">
    <source>
        <dbReference type="ARBA" id="ARBA00001971"/>
    </source>
</evidence>
<dbReference type="Pfam" id="PF00067">
    <property type="entry name" value="p450"/>
    <property type="match status" value="1"/>
</dbReference>
<dbReference type="InterPro" id="IPR036396">
    <property type="entry name" value="Cyt_P450_sf"/>
</dbReference>
<dbReference type="PANTHER" id="PTHR24305:SF210">
    <property type="entry name" value="CYTOCHROME P450 MONOOXYGENASE ASQL-RELATED"/>
    <property type="match status" value="1"/>
</dbReference>
<dbReference type="Gene3D" id="1.10.630.10">
    <property type="entry name" value="Cytochrome P450"/>
    <property type="match status" value="1"/>
</dbReference>
<dbReference type="GO" id="GO:0005506">
    <property type="term" value="F:iron ion binding"/>
    <property type="evidence" value="ECO:0007669"/>
    <property type="project" value="InterPro"/>
</dbReference>
<dbReference type="PRINTS" id="PR00463">
    <property type="entry name" value="EP450I"/>
</dbReference>
<reference evidence="9" key="1">
    <citation type="submission" date="2016-05" db="EMBL/GenBank/DDBJ databases">
        <title>Lichen genome sequencing reveals its rich biosynthetic potential.</title>
        <authorList>
            <person name="Bertrand R.L."/>
            <person name="Abdel-Hameed M."/>
            <person name="Sorensen J.L."/>
        </authorList>
    </citation>
    <scope>NUCLEOTIDE SEQUENCE</scope>
</reference>
<dbReference type="PANTHER" id="PTHR24305">
    <property type="entry name" value="CYTOCHROME P450"/>
    <property type="match status" value="1"/>
</dbReference>
<dbReference type="InterPro" id="IPR001128">
    <property type="entry name" value="Cyt_P450"/>
</dbReference>
<evidence type="ECO:0000256" key="8">
    <source>
        <dbReference type="SAM" id="Phobius"/>
    </source>
</evidence>